<reference evidence="2 3" key="1">
    <citation type="submission" date="2018-08" db="EMBL/GenBank/DDBJ databases">
        <title>A genome reference for cultivated species of the human gut microbiota.</title>
        <authorList>
            <person name="Zou Y."/>
            <person name="Xue W."/>
            <person name="Luo G."/>
        </authorList>
    </citation>
    <scope>NUCLEOTIDE SEQUENCE [LARGE SCALE GENOMIC DNA]</scope>
    <source>
        <strain evidence="2 3">AF24-29</strain>
    </source>
</reference>
<keyword evidence="3" id="KW-1185">Reference proteome</keyword>
<dbReference type="InterPro" id="IPR011059">
    <property type="entry name" value="Metal-dep_hydrolase_composite"/>
</dbReference>
<dbReference type="Pfam" id="PF01979">
    <property type="entry name" value="Amidohydro_1"/>
    <property type="match status" value="1"/>
</dbReference>
<sequence length="381" mass="40485">MRLVQNGTVTTMAGEGPAIADILIDNGKIAAIGEHLTVPEGCEIIDATGLQVYPGFIDCHCHIGLYEDGIGFEGNDTNESTDPITPQLRGIDAINPFDPSFKEAAAAGVTTIGTGPGSANVVGGTFAAVKTVGTCVDEMVVKEAVAMKCAFGENPKRCYQGKNNNTRMATAAKLRELLFKANEYSMKLSEARQDPSKRPAFDMKLDAMLPVVRKQLPLKAHAHRADDICTAIRIAKEFDLKLTLEHVTEGQFILPQLQAANVPLAVGPNLHANSKFEIRNMTFTTPGVLSKAGLQVSIVTDAPIVPLKYLAMSAGLAVKSGMDHTEALKAITINPAKHLGIADRVGSLEVGKDADIVITDGDPLAMFTTVRTVLINGEIVA</sequence>
<dbReference type="Proteomes" id="UP000284178">
    <property type="component" value="Unassembled WGS sequence"/>
</dbReference>
<dbReference type="CDD" id="cd01309">
    <property type="entry name" value="Met_dep_hydrolase_C"/>
    <property type="match status" value="1"/>
</dbReference>
<accession>A0A412G5R5</accession>
<feature type="domain" description="Amidohydrolase-related" evidence="1">
    <location>
        <begin position="52"/>
        <end position="380"/>
    </location>
</feature>
<dbReference type="AlphaFoldDB" id="A0A412G5R5"/>
<dbReference type="InterPro" id="IPR032466">
    <property type="entry name" value="Metal_Hydrolase"/>
</dbReference>
<comment type="caution">
    <text evidence="2">The sequence shown here is derived from an EMBL/GenBank/DDBJ whole genome shotgun (WGS) entry which is preliminary data.</text>
</comment>
<evidence type="ECO:0000313" key="3">
    <source>
        <dbReference type="Proteomes" id="UP000284178"/>
    </source>
</evidence>
<evidence type="ECO:0000313" key="2">
    <source>
        <dbReference type="EMBL" id="RGR76340.1"/>
    </source>
</evidence>
<gene>
    <name evidence="2" type="ORF">DWY25_03015</name>
</gene>
<proteinExistence type="predicted"/>
<dbReference type="RefSeq" id="WP_117893479.1">
    <property type="nucleotide sequence ID" value="NZ_CABJCV010000002.1"/>
</dbReference>
<keyword evidence="2" id="KW-0378">Hydrolase</keyword>
<dbReference type="EMBL" id="QRUP01000002">
    <property type="protein sequence ID" value="RGR76340.1"/>
    <property type="molecule type" value="Genomic_DNA"/>
</dbReference>
<dbReference type="Gene3D" id="3.20.20.140">
    <property type="entry name" value="Metal-dependent hydrolases"/>
    <property type="match status" value="1"/>
</dbReference>
<dbReference type="GO" id="GO:0016810">
    <property type="term" value="F:hydrolase activity, acting on carbon-nitrogen (but not peptide) bonds"/>
    <property type="evidence" value="ECO:0007669"/>
    <property type="project" value="InterPro"/>
</dbReference>
<dbReference type="GeneID" id="83014379"/>
<dbReference type="SUPFAM" id="SSF51338">
    <property type="entry name" value="Composite domain of metallo-dependent hydrolases"/>
    <property type="match status" value="1"/>
</dbReference>
<dbReference type="SUPFAM" id="SSF51556">
    <property type="entry name" value="Metallo-dependent hydrolases"/>
    <property type="match status" value="1"/>
</dbReference>
<dbReference type="Gene3D" id="2.30.40.10">
    <property type="entry name" value="Urease, subunit C, domain 1"/>
    <property type="match status" value="1"/>
</dbReference>
<evidence type="ECO:0000259" key="1">
    <source>
        <dbReference type="Pfam" id="PF01979"/>
    </source>
</evidence>
<dbReference type="PANTHER" id="PTHR43135:SF3">
    <property type="entry name" value="ALPHA-D-RIBOSE 1-METHYLPHOSPHONATE 5-TRIPHOSPHATE DIPHOSPHATASE"/>
    <property type="match status" value="1"/>
</dbReference>
<dbReference type="PANTHER" id="PTHR43135">
    <property type="entry name" value="ALPHA-D-RIBOSE 1-METHYLPHOSPHONATE 5-TRIPHOSPHATE DIPHOSPHATASE"/>
    <property type="match status" value="1"/>
</dbReference>
<organism evidence="2 3">
    <name type="scientific">Holdemania filiformis</name>
    <dbReference type="NCBI Taxonomy" id="61171"/>
    <lineage>
        <taxon>Bacteria</taxon>
        <taxon>Bacillati</taxon>
        <taxon>Bacillota</taxon>
        <taxon>Erysipelotrichia</taxon>
        <taxon>Erysipelotrichales</taxon>
        <taxon>Erysipelotrichaceae</taxon>
        <taxon>Holdemania</taxon>
    </lineage>
</organism>
<name>A0A412G5R5_9FIRM</name>
<dbReference type="InterPro" id="IPR051781">
    <property type="entry name" value="Metallo-dep_Hydrolase"/>
</dbReference>
<protein>
    <submittedName>
        <fullName evidence="2">Amidohydrolase</fullName>
    </submittedName>
</protein>
<dbReference type="InterPro" id="IPR006680">
    <property type="entry name" value="Amidohydro-rel"/>
</dbReference>